<dbReference type="Pfam" id="PF00072">
    <property type="entry name" value="Response_reg"/>
    <property type="match status" value="1"/>
</dbReference>
<dbReference type="InterPro" id="IPR011006">
    <property type="entry name" value="CheY-like_superfamily"/>
</dbReference>
<keyword evidence="3" id="KW-0804">Transcription</keyword>
<keyword evidence="2" id="KW-0805">Transcription regulation</keyword>
<evidence type="ECO:0000256" key="1">
    <source>
        <dbReference type="ARBA" id="ARBA00022553"/>
    </source>
</evidence>
<evidence type="ECO:0000313" key="6">
    <source>
        <dbReference type="EMBL" id="TWF47837.1"/>
    </source>
</evidence>
<dbReference type="Gene3D" id="3.40.50.2300">
    <property type="match status" value="1"/>
</dbReference>
<sequence>MAAVDMVEGAGFAAIEAANSAEAIEILENRLDIRVVFTDIDMPPGIDGIRLAALIRDRWPPVKLIITSGHRIPPSGSLPSDSMFYSKPYPENEVVATMRRMAA</sequence>
<feature type="domain" description="Response regulatory" evidence="5">
    <location>
        <begin position="1"/>
        <end position="102"/>
    </location>
</feature>
<protein>
    <submittedName>
        <fullName evidence="6">Response regulator receiver domain-containing protein</fullName>
    </submittedName>
</protein>
<dbReference type="Proteomes" id="UP000320653">
    <property type="component" value="Unassembled WGS sequence"/>
</dbReference>
<feature type="modified residue" description="4-aspartylphosphate" evidence="4">
    <location>
        <position position="39"/>
    </location>
</feature>
<evidence type="ECO:0000256" key="3">
    <source>
        <dbReference type="ARBA" id="ARBA00023163"/>
    </source>
</evidence>
<gene>
    <name evidence="6" type="ORF">FHW37_110134</name>
</gene>
<dbReference type="OrthoDB" id="9784719at2"/>
<accession>A0A561QBV5</accession>
<evidence type="ECO:0000256" key="4">
    <source>
        <dbReference type="PROSITE-ProRule" id="PRU00169"/>
    </source>
</evidence>
<name>A0A561QBV5_9HYPH</name>
<dbReference type="EMBL" id="VIWP01000010">
    <property type="protein sequence ID" value="TWF47837.1"/>
    <property type="molecule type" value="Genomic_DNA"/>
</dbReference>
<evidence type="ECO:0000256" key="2">
    <source>
        <dbReference type="ARBA" id="ARBA00023015"/>
    </source>
</evidence>
<reference evidence="6 7" key="1">
    <citation type="submission" date="2019-06" db="EMBL/GenBank/DDBJ databases">
        <title>Sorghum-associated microbial communities from plants grown in Nebraska, USA.</title>
        <authorList>
            <person name="Schachtman D."/>
        </authorList>
    </citation>
    <scope>NUCLEOTIDE SEQUENCE [LARGE SCALE GENOMIC DNA]</scope>
    <source>
        <strain evidence="6 7">1225</strain>
    </source>
</reference>
<dbReference type="PANTHER" id="PTHR44591:SF3">
    <property type="entry name" value="RESPONSE REGULATORY DOMAIN-CONTAINING PROTEIN"/>
    <property type="match status" value="1"/>
</dbReference>
<organism evidence="6 7">
    <name type="scientific">Neorhizobium alkalisoli</name>
    <dbReference type="NCBI Taxonomy" id="528178"/>
    <lineage>
        <taxon>Bacteria</taxon>
        <taxon>Pseudomonadati</taxon>
        <taxon>Pseudomonadota</taxon>
        <taxon>Alphaproteobacteria</taxon>
        <taxon>Hyphomicrobiales</taxon>
        <taxon>Rhizobiaceae</taxon>
        <taxon>Rhizobium/Agrobacterium group</taxon>
        <taxon>Neorhizobium</taxon>
    </lineage>
</organism>
<evidence type="ECO:0000313" key="7">
    <source>
        <dbReference type="Proteomes" id="UP000320653"/>
    </source>
</evidence>
<dbReference type="SUPFAM" id="SSF52172">
    <property type="entry name" value="CheY-like"/>
    <property type="match status" value="1"/>
</dbReference>
<evidence type="ECO:0000259" key="5">
    <source>
        <dbReference type="PROSITE" id="PS50110"/>
    </source>
</evidence>
<dbReference type="PANTHER" id="PTHR44591">
    <property type="entry name" value="STRESS RESPONSE REGULATOR PROTEIN 1"/>
    <property type="match status" value="1"/>
</dbReference>
<dbReference type="InterPro" id="IPR001789">
    <property type="entry name" value="Sig_transdc_resp-reg_receiver"/>
</dbReference>
<dbReference type="PROSITE" id="PS50110">
    <property type="entry name" value="RESPONSE_REGULATORY"/>
    <property type="match status" value="1"/>
</dbReference>
<dbReference type="GO" id="GO:0000160">
    <property type="term" value="P:phosphorelay signal transduction system"/>
    <property type="evidence" value="ECO:0007669"/>
    <property type="project" value="InterPro"/>
</dbReference>
<keyword evidence="1 4" id="KW-0597">Phosphoprotein</keyword>
<dbReference type="InterPro" id="IPR050595">
    <property type="entry name" value="Bact_response_regulator"/>
</dbReference>
<keyword evidence="7" id="KW-1185">Reference proteome</keyword>
<proteinExistence type="predicted"/>
<dbReference type="AlphaFoldDB" id="A0A561QBV5"/>
<comment type="caution">
    <text evidence="6">The sequence shown here is derived from an EMBL/GenBank/DDBJ whole genome shotgun (WGS) entry which is preliminary data.</text>
</comment>